<proteinExistence type="predicted"/>
<feature type="transmembrane region" description="Helical" evidence="1">
    <location>
        <begin position="126"/>
        <end position="148"/>
    </location>
</feature>
<dbReference type="OrthoDB" id="6417739at2759"/>
<dbReference type="Proteomes" id="UP000194236">
    <property type="component" value="Unassembled WGS sequence"/>
</dbReference>
<protein>
    <submittedName>
        <fullName evidence="2">Uncharacterized protein</fullName>
    </submittedName>
</protein>
<evidence type="ECO:0000256" key="1">
    <source>
        <dbReference type="SAM" id="Phobius"/>
    </source>
</evidence>
<evidence type="ECO:0000313" key="3">
    <source>
        <dbReference type="Proteomes" id="UP000194236"/>
    </source>
</evidence>
<sequence>MEKRLPGQLRRHVETNLKCGTKYLLYMTFDSSHQQQQHSTATGEIITTRTKGTVAISPSLEEFLAVNDTAVTMNLDSWHDGGCMTEAIYNFTTSNASSSTMIFRLSPPDLASFEYQANAPFHNVTIMLPIIISVIVLVAVLTTLIAFMRKQELLRHERECITQSSQNLHLRSSSIRSKDDLTATEMIAYPMVDYHTLCSTPKNDNNNNKAQEAQTTAMQTPFDDIYNSKSSMIHHHHVHHPASTLMHYSPSINSKHAIICNENNNPRSTTHVTINGVAGIGNHHIYAEPNGAIVGHSLSSSLLPQQPQSSSSSSSTYAQPRLIFAATDMATNHNDQQHDPSSIVNPATLIVSQPCSNNKSQSMNDQFNCALLNHNSNNNANTHL</sequence>
<comment type="caution">
    <text evidence="2">The sequence shown here is derived from an EMBL/GenBank/DDBJ whole genome shotgun (WGS) entry which is preliminary data.</text>
</comment>
<name>A0A1Y3BP81_EURMA</name>
<keyword evidence="1" id="KW-0472">Membrane</keyword>
<organism evidence="2 3">
    <name type="scientific">Euroglyphus maynei</name>
    <name type="common">Mayne's house dust mite</name>
    <dbReference type="NCBI Taxonomy" id="6958"/>
    <lineage>
        <taxon>Eukaryota</taxon>
        <taxon>Metazoa</taxon>
        <taxon>Ecdysozoa</taxon>
        <taxon>Arthropoda</taxon>
        <taxon>Chelicerata</taxon>
        <taxon>Arachnida</taxon>
        <taxon>Acari</taxon>
        <taxon>Acariformes</taxon>
        <taxon>Sarcoptiformes</taxon>
        <taxon>Astigmata</taxon>
        <taxon>Psoroptidia</taxon>
        <taxon>Analgoidea</taxon>
        <taxon>Pyroglyphidae</taxon>
        <taxon>Pyroglyphinae</taxon>
        <taxon>Euroglyphus</taxon>
    </lineage>
</organism>
<keyword evidence="1" id="KW-1133">Transmembrane helix</keyword>
<keyword evidence="3" id="KW-1185">Reference proteome</keyword>
<evidence type="ECO:0000313" key="2">
    <source>
        <dbReference type="EMBL" id="OTF82779.1"/>
    </source>
</evidence>
<reference evidence="2 3" key="1">
    <citation type="submission" date="2017-03" db="EMBL/GenBank/DDBJ databases">
        <title>Genome Survey of Euroglyphus maynei.</title>
        <authorList>
            <person name="Arlian L.G."/>
            <person name="Morgan M.S."/>
            <person name="Rider S.D."/>
        </authorList>
    </citation>
    <scope>NUCLEOTIDE SEQUENCE [LARGE SCALE GENOMIC DNA]</scope>
    <source>
        <strain evidence="2">Arlian Lab</strain>
        <tissue evidence="2">Whole body</tissue>
    </source>
</reference>
<dbReference type="EMBL" id="MUJZ01006754">
    <property type="protein sequence ID" value="OTF82779.1"/>
    <property type="molecule type" value="Genomic_DNA"/>
</dbReference>
<dbReference type="AlphaFoldDB" id="A0A1Y3BP81"/>
<accession>A0A1Y3BP81</accession>
<keyword evidence="1" id="KW-0812">Transmembrane</keyword>
<gene>
    <name evidence="2" type="ORF">BLA29_004364</name>
</gene>